<dbReference type="PANTHER" id="PTHR21320:SF3">
    <property type="entry name" value="CYTOCHROME C OXIDASE ASSEMBLY PROTEIN COX11, MITOCHONDRIAL-RELATED"/>
    <property type="match status" value="1"/>
</dbReference>
<dbReference type="NCBIfam" id="NF003465">
    <property type="entry name" value="PRK05089.1"/>
    <property type="match status" value="1"/>
</dbReference>
<dbReference type="GO" id="GO:0005886">
    <property type="term" value="C:plasma membrane"/>
    <property type="evidence" value="ECO:0007669"/>
    <property type="project" value="UniProtKB-SubCell"/>
</dbReference>
<comment type="caution">
    <text evidence="10">The sequence shown here is derived from an EMBL/GenBank/DDBJ whole genome shotgun (WGS) entry which is preliminary data.</text>
</comment>
<evidence type="ECO:0000256" key="9">
    <source>
        <dbReference type="ARBA" id="ARBA00023136"/>
    </source>
</evidence>
<evidence type="ECO:0000256" key="4">
    <source>
        <dbReference type="ARBA" id="ARBA00015384"/>
    </source>
</evidence>
<dbReference type="InterPro" id="IPR007533">
    <property type="entry name" value="Cyt_c_oxidase_assmbl_CtaG"/>
</dbReference>
<comment type="similarity">
    <text evidence="3">Belongs to the COX11/CtaG family.</text>
</comment>
<name>A0A0W0R0V4_9GAMM</name>
<dbReference type="PATRIC" id="fig|45056.6.peg.1977"/>
<keyword evidence="5 10" id="KW-0812">Transmembrane</keyword>
<dbReference type="RefSeq" id="WP_058462979.1">
    <property type="nucleotide sequence ID" value="NZ_CAAAHS010000001.1"/>
</dbReference>
<dbReference type="OrthoDB" id="9804841at2"/>
<sequence>MAVKDHNKLLVTLLLIALGMFGFGFALVPIYNSLCKALNINGKTNTEAIAYNPHTKVNQQREVLVQFVATQNSSIPWAFYPKVEKIKIHPGEIARLAFYAENKSNQRMTIQAIPSVTPGLAAKYLKKTECFCFTQQTLNGHEAMNMPLIFHLDTDLPDNINTITLSYTLYDVSKRMGNA</sequence>
<dbReference type="EMBL" id="LNKA01000019">
    <property type="protein sequence ID" value="KTC64622.1"/>
    <property type="molecule type" value="Genomic_DNA"/>
</dbReference>
<keyword evidence="6" id="KW-0735">Signal-anchor</keyword>
<comment type="function">
    <text evidence="1">Exerts its effect at some terminal stage of cytochrome c oxidase synthesis, probably by being involved in the insertion of the copper B into subunit I.</text>
</comment>
<keyword evidence="7" id="KW-1133">Transmembrane helix</keyword>
<evidence type="ECO:0000256" key="1">
    <source>
        <dbReference type="ARBA" id="ARBA00004007"/>
    </source>
</evidence>
<dbReference type="STRING" id="45056.Lade_1916"/>
<organism evidence="10 11">
    <name type="scientific">Legionella adelaidensis</name>
    <dbReference type="NCBI Taxonomy" id="45056"/>
    <lineage>
        <taxon>Bacteria</taxon>
        <taxon>Pseudomonadati</taxon>
        <taxon>Pseudomonadota</taxon>
        <taxon>Gammaproteobacteria</taxon>
        <taxon>Legionellales</taxon>
        <taxon>Legionellaceae</taxon>
        <taxon>Legionella</taxon>
    </lineage>
</organism>
<evidence type="ECO:0000256" key="3">
    <source>
        <dbReference type="ARBA" id="ARBA00009620"/>
    </source>
</evidence>
<protein>
    <recommendedName>
        <fullName evidence="4">Cytochrome c oxidase assembly protein CtaG</fullName>
    </recommendedName>
</protein>
<keyword evidence="8" id="KW-0186">Copper</keyword>
<dbReference type="SUPFAM" id="SSF110111">
    <property type="entry name" value="Ctag/Cox11"/>
    <property type="match status" value="1"/>
</dbReference>
<dbReference type="Proteomes" id="UP000054859">
    <property type="component" value="Unassembled WGS sequence"/>
</dbReference>
<dbReference type="InterPro" id="IPR023471">
    <property type="entry name" value="CtaG/Cox11_dom_sf"/>
</dbReference>
<accession>A0A0W0R0V4</accession>
<evidence type="ECO:0000256" key="6">
    <source>
        <dbReference type="ARBA" id="ARBA00022968"/>
    </source>
</evidence>
<comment type="subcellular location">
    <subcellularLocation>
        <location evidence="2">Cell inner membrane</location>
        <topology evidence="2">Single-pass type II membrane protein</topology>
        <orientation evidence="2">Periplasmic side</orientation>
    </subcellularLocation>
</comment>
<keyword evidence="11" id="KW-1185">Reference proteome</keyword>
<evidence type="ECO:0000313" key="10">
    <source>
        <dbReference type="EMBL" id="KTC64622.1"/>
    </source>
</evidence>
<proteinExistence type="inferred from homology"/>
<evidence type="ECO:0000256" key="8">
    <source>
        <dbReference type="ARBA" id="ARBA00023008"/>
    </source>
</evidence>
<dbReference type="AlphaFoldDB" id="A0A0W0R0V4"/>
<keyword evidence="9" id="KW-0472">Membrane</keyword>
<dbReference type="Pfam" id="PF04442">
    <property type="entry name" value="CtaG_Cox11"/>
    <property type="match status" value="1"/>
</dbReference>
<evidence type="ECO:0000256" key="5">
    <source>
        <dbReference type="ARBA" id="ARBA00022692"/>
    </source>
</evidence>
<evidence type="ECO:0000313" key="11">
    <source>
        <dbReference type="Proteomes" id="UP000054859"/>
    </source>
</evidence>
<evidence type="ECO:0000256" key="2">
    <source>
        <dbReference type="ARBA" id="ARBA00004382"/>
    </source>
</evidence>
<reference evidence="10 11" key="1">
    <citation type="submission" date="2015-11" db="EMBL/GenBank/DDBJ databases">
        <title>Identification of large and diverse effector repertoires of 38 Legionella species.</title>
        <authorList>
            <person name="Burstein D."/>
            <person name="Amaro F."/>
            <person name="Zusman T."/>
            <person name="Lifshitz Z."/>
            <person name="Cohen O."/>
            <person name="Gilbert J.A."/>
            <person name="Pupko T."/>
            <person name="Shuman H.A."/>
            <person name="Segal G."/>
        </authorList>
    </citation>
    <scope>NUCLEOTIDE SEQUENCE [LARGE SCALE GENOMIC DNA]</scope>
    <source>
        <strain evidence="10 11">1762-AUS-E</strain>
    </source>
</reference>
<gene>
    <name evidence="10" type="ORF">Lade_1916</name>
</gene>
<dbReference type="PIRSF" id="PIRSF005413">
    <property type="entry name" value="COX11"/>
    <property type="match status" value="1"/>
</dbReference>
<dbReference type="GO" id="GO:0005507">
    <property type="term" value="F:copper ion binding"/>
    <property type="evidence" value="ECO:0007669"/>
    <property type="project" value="InterPro"/>
</dbReference>
<dbReference type="PANTHER" id="PTHR21320">
    <property type="entry name" value="CYTOCHROME C OXIDASE ASSEMBLY PROTEIN COX11-RELATED"/>
    <property type="match status" value="1"/>
</dbReference>
<dbReference type="Gene3D" id="2.60.370.10">
    <property type="entry name" value="Ctag/Cox11"/>
    <property type="match status" value="1"/>
</dbReference>
<evidence type="ECO:0000256" key="7">
    <source>
        <dbReference type="ARBA" id="ARBA00022989"/>
    </source>
</evidence>